<dbReference type="Proteomes" id="UP001206067">
    <property type="component" value="Unassembled WGS sequence"/>
</dbReference>
<organism evidence="2 3">
    <name type="scientific">Parerythrobacter lacustris</name>
    <dbReference type="NCBI Taxonomy" id="2969984"/>
    <lineage>
        <taxon>Bacteria</taxon>
        <taxon>Pseudomonadati</taxon>
        <taxon>Pseudomonadota</taxon>
        <taxon>Alphaproteobacteria</taxon>
        <taxon>Sphingomonadales</taxon>
        <taxon>Erythrobacteraceae</taxon>
        <taxon>Parerythrobacter</taxon>
    </lineage>
</organism>
<dbReference type="InterPro" id="IPR022385">
    <property type="entry name" value="Rhs_assc_core"/>
</dbReference>
<proteinExistence type="predicted"/>
<sequence length="328" mass="35168">MAEYSAAGAMLKRYLHGPAAGADDPLVEYAGAGTAASNRRNLYTDARGSIVLSTDSAGGAAQINSYDEYGVPGQANTGRFQYTGQIWLPELGMNYYKARMYSPLLGRFMQTDPIGYEDDSNLYGYVGNDPVNGVDPTGLAQDDKRTLDRGFSLFAKTWKADGSQFDDHRGENGGARRAGEDDSDSSGGAPQEGNQGIAGPIVPAKPESLIPFLGGIPGALSEQNFDKIARVHNFLRSSECGIKKSCFYSNHLENRNSFFSSIVVPVLANPFVQISFVGRHIELRSNIPGGMSLGVTQHGSEANTIVVRGIVGSFRESPILVISNVLLE</sequence>
<keyword evidence="3" id="KW-1185">Reference proteome</keyword>
<evidence type="ECO:0000313" key="3">
    <source>
        <dbReference type="Proteomes" id="UP001206067"/>
    </source>
</evidence>
<evidence type="ECO:0000256" key="1">
    <source>
        <dbReference type="SAM" id="MobiDB-lite"/>
    </source>
</evidence>
<dbReference type="Gene3D" id="2.180.10.10">
    <property type="entry name" value="RHS repeat-associated core"/>
    <property type="match status" value="1"/>
</dbReference>
<comment type="caution">
    <text evidence="2">The sequence shown here is derived from an EMBL/GenBank/DDBJ whole genome shotgun (WGS) entry which is preliminary data.</text>
</comment>
<feature type="compositionally biased region" description="Polar residues" evidence="1">
    <location>
        <begin position="185"/>
        <end position="194"/>
    </location>
</feature>
<evidence type="ECO:0000313" key="2">
    <source>
        <dbReference type="EMBL" id="MCR2835195.1"/>
    </source>
</evidence>
<dbReference type="PANTHER" id="PTHR32305:SF15">
    <property type="entry name" value="PROTEIN RHSA-RELATED"/>
    <property type="match status" value="1"/>
</dbReference>
<accession>A0ABT1XU54</accession>
<dbReference type="PANTHER" id="PTHR32305">
    <property type="match status" value="1"/>
</dbReference>
<dbReference type="EMBL" id="JANKHH010000008">
    <property type="protein sequence ID" value="MCR2835195.1"/>
    <property type="molecule type" value="Genomic_DNA"/>
</dbReference>
<dbReference type="RefSeq" id="WP_257597087.1">
    <property type="nucleotide sequence ID" value="NZ_JANKHH010000008.1"/>
</dbReference>
<dbReference type="NCBIfam" id="TIGR03696">
    <property type="entry name" value="Rhs_assc_core"/>
    <property type="match status" value="1"/>
</dbReference>
<protein>
    <submittedName>
        <fullName evidence="2">RHS repeat-associated core domain-containing protein</fullName>
    </submittedName>
</protein>
<feature type="region of interest" description="Disordered" evidence="1">
    <location>
        <begin position="164"/>
        <end position="201"/>
    </location>
</feature>
<name>A0ABT1XU54_9SPHN</name>
<gene>
    <name evidence="2" type="ORF">NSO95_14695</name>
</gene>
<reference evidence="2 3" key="1">
    <citation type="submission" date="2022-08" db="EMBL/GenBank/DDBJ databases">
        <title>Polyphasic taxonomy analysis of Qipengyuania sp.RS5-5.</title>
        <authorList>
            <person name="Xamxidin M."/>
            <person name="Wu M."/>
        </authorList>
    </citation>
    <scope>NUCLEOTIDE SEQUENCE [LARGE SCALE GENOMIC DNA]</scope>
    <source>
        <strain evidence="2 3">RS5-5</strain>
    </source>
</reference>
<dbReference type="InterPro" id="IPR050708">
    <property type="entry name" value="T6SS_VgrG/RHS"/>
</dbReference>